<proteinExistence type="predicted"/>
<protein>
    <submittedName>
        <fullName evidence="5">MFS transporter</fullName>
    </submittedName>
</protein>
<dbReference type="AlphaFoldDB" id="A0A0A0F3R0"/>
<dbReference type="InterPro" id="IPR011701">
    <property type="entry name" value="MFS"/>
</dbReference>
<feature type="transmembrane region" description="Helical" evidence="4">
    <location>
        <begin position="103"/>
        <end position="121"/>
    </location>
</feature>
<keyword evidence="1 4" id="KW-0812">Transmembrane</keyword>
<dbReference type="RefSeq" id="WP_203225026.1">
    <property type="nucleotide sequence ID" value="NZ_AVPT01000006.1"/>
</dbReference>
<feature type="transmembrane region" description="Helical" evidence="4">
    <location>
        <begin position="375"/>
        <end position="394"/>
    </location>
</feature>
<name>A0A0A0F3R0_9GAMM</name>
<reference evidence="5 6" key="1">
    <citation type="journal article" date="2015" name="Stand. Genomic Sci.">
        <title>Genomic information of the arsenic-resistant bacterium Lysobacter arseniciresistens type strain ZS79(T) and comparison of Lysobacter draft genomes.</title>
        <authorList>
            <person name="Liu L."/>
            <person name="Zhang S."/>
            <person name="Luo M."/>
            <person name="Wang G."/>
        </authorList>
    </citation>
    <scope>NUCLEOTIDE SEQUENCE [LARGE SCALE GENOMIC DNA]</scope>
    <source>
        <strain evidence="5 6">ZS79</strain>
    </source>
</reference>
<feature type="transmembrane region" description="Helical" evidence="4">
    <location>
        <begin position="285"/>
        <end position="305"/>
    </location>
</feature>
<dbReference type="Proteomes" id="UP000029989">
    <property type="component" value="Unassembled WGS sequence"/>
</dbReference>
<evidence type="ECO:0000256" key="4">
    <source>
        <dbReference type="SAM" id="Phobius"/>
    </source>
</evidence>
<feature type="transmembrane region" description="Helical" evidence="4">
    <location>
        <begin position="133"/>
        <end position="156"/>
    </location>
</feature>
<accession>A0A0A0F3R0</accession>
<feature type="transmembrane region" description="Helical" evidence="4">
    <location>
        <begin position="43"/>
        <end position="67"/>
    </location>
</feature>
<dbReference type="PANTHER" id="PTHR23523:SF2">
    <property type="entry name" value="2-NITROIMIDAZOLE TRANSPORTER"/>
    <property type="match status" value="1"/>
</dbReference>
<evidence type="ECO:0000256" key="1">
    <source>
        <dbReference type="ARBA" id="ARBA00022692"/>
    </source>
</evidence>
<dbReference type="GO" id="GO:0022857">
    <property type="term" value="F:transmembrane transporter activity"/>
    <property type="evidence" value="ECO:0007669"/>
    <property type="project" value="InterPro"/>
</dbReference>
<organism evidence="5 6">
    <name type="scientific">Lysobacter arseniciresistens ZS79</name>
    <dbReference type="NCBI Taxonomy" id="913325"/>
    <lineage>
        <taxon>Bacteria</taxon>
        <taxon>Pseudomonadati</taxon>
        <taxon>Pseudomonadota</taxon>
        <taxon>Gammaproteobacteria</taxon>
        <taxon>Lysobacterales</taxon>
        <taxon>Lysobacteraceae</taxon>
        <taxon>Novilysobacter</taxon>
    </lineage>
</organism>
<keyword evidence="2 4" id="KW-1133">Transmembrane helix</keyword>
<sequence length="404" mass="41732">MASPTPWRGRLLVLAGIALAAFNLRTAITSLTPLLEIVGDALRFGSTAAGVLGMLPTAAFAVFGVATPPIAHRLGLERTVVLAMALAAAGMLVRGFAGGTAGLMASSLLALAGMGMGNVVLPPLVKRYFFDRVGAVSSVYITTMQLGTMAPAFVAVPLALAMGWRVSLAAWVLPAVLALLPWLWVLRGGRERLAAIAPGGAAVLPRAVLPAGAHVWRSPLAWAMAALLGMTSLVTYAMFTWIPRWMTDAGLDPAAAGAMLGVYTATGLATSLAVPVLAAPVRSPFLLVLPMLALYVVGYTGLLLAPASLPALWTGLLGLAGGTFPLALTLINLRTRTAAGSAALSGFMHWTGYAVACAGPVVVGQLRDVTGGWHWPVAFLALCIGVLAWGAWASSRPRVLEDSW</sequence>
<feature type="transmembrane region" description="Helical" evidence="4">
    <location>
        <begin position="220"/>
        <end position="242"/>
    </location>
</feature>
<dbReference type="STRING" id="913325.N799_12280"/>
<comment type="caution">
    <text evidence="5">The sequence shown here is derived from an EMBL/GenBank/DDBJ whole genome shotgun (WGS) entry which is preliminary data.</text>
</comment>
<dbReference type="Pfam" id="PF07690">
    <property type="entry name" value="MFS_1"/>
    <property type="match status" value="1"/>
</dbReference>
<dbReference type="PANTHER" id="PTHR23523">
    <property type="match status" value="1"/>
</dbReference>
<keyword evidence="6" id="KW-1185">Reference proteome</keyword>
<keyword evidence="3 4" id="KW-0472">Membrane</keyword>
<evidence type="ECO:0000313" key="6">
    <source>
        <dbReference type="Proteomes" id="UP000029989"/>
    </source>
</evidence>
<feature type="transmembrane region" description="Helical" evidence="4">
    <location>
        <begin position="79"/>
        <end position="97"/>
    </location>
</feature>
<dbReference type="Gene3D" id="1.20.1250.20">
    <property type="entry name" value="MFS general substrate transporter like domains"/>
    <property type="match status" value="2"/>
</dbReference>
<evidence type="ECO:0000256" key="2">
    <source>
        <dbReference type="ARBA" id="ARBA00022989"/>
    </source>
</evidence>
<evidence type="ECO:0000313" key="5">
    <source>
        <dbReference type="EMBL" id="KGM56978.1"/>
    </source>
</evidence>
<dbReference type="eggNOG" id="COG2807">
    <property type="taxonomic scope" value="Bacteria"/>
</dbReference>
<dbReference type="EMBL" id="AVPT01000006">
    <property type="protein sequence ID" value="KGM56978.1"/>
    <property type="molecule type" value="Genomic_DNA"/>
</dbReference>
<dbReference type="SUPFAM" id="SSF103473">
    <property type="entry name" value="MFS general substrate transporter"/>
    <property type="match status" value="1"/>
</dbReference>
<gene>
    <name evidence="5" type="ORF">N799_12280</name>
</gene>
<dbReference type="InterPro" id="IPR036259">
    <property type="entry name" value="MFS_trans_sf"/>
</dbReference>
<dbReference type="InterPro" id="IPR052524">
    <property type="entry name" value="MFS_Cyanate_Porter"/>
</dbReference>
<feature type="transmembrane region" description="Helical" evidence="4">
    <location>
        <begin position="254"/>
        <end position="278"/>
    </location>
</feature>
<feature type="transmembrane region" description="Helical" evidence="4">
    <location>
        <begin position="311"/>
        <end position="331"/>
    </location>
</feature>
<feature type="transmembrane region" description="Helical" evidence="4">
    <location>
        <begin position="343"/>
        <end position="363"/>
    </location>
</feature>
<feature type="transmembrane region" description="Helical" evidence="4">
    <location>
        <begin position="168"/>
        <end position="186"/>
    </location>
</feature>
<evidence type="ECO:0000256" key="3">
    <source>
        <dbReference type="ARBA" id="ARBA00023136"/>
    </source>
</evidence>